<proteinExistence type="predicted"/>
<evidence type="ECO:0000313" key="1">
    <source>
        <dbReference type="EMBL" id="WDE13514.1"/>
    </source>
</evidence>
<reference evidence="1 2" key="1">
    <citation type="journal article" date="2022" name="Mar. Drugs">
        <title>Bioassay-Guided Fractionation Leads to the Detection of Cholic Acid Generated by the Rare Thalassomonas sp.</title>
        <authorList>
            <person name="Pheiffer F."/>
            <person name="Schneider Y.K."/>
            <person name="Hansen E.H."/>
            <person name="Andersen J.H."/>
            <person name="Isaksson J."/>
            <person name="Busche T."/>
            <person name="R C."/>
            <person name="Kalinowski J."/>
            <person name="Zyl L.V."/>
            <person name="Trindade M."/>
        </authorList>
    </citation>
    <scope>NUCLEOTIDE SEQUENCE [LARGE SCALE GENOMIC DNA]</scope>
    <source>
        <strain evidence="1 2">A5K-61T</strain>
    </source>
</reference>
<protein>
    <submittedName>
        <fullName evidence="1">Uncharacterized protein</fullName>
    </submittedName>
</protein>
<name>A0ABY7VIF5_9GAMM</name>
<gene>
    <name evidence="1" type="ORF">H3N35_08790</name>
</gene>
<dbReference type="RefSeq" id="WP_274053897.1">
    <property type="nucleotide sequence ID" value="NZ_CP059693.1"/>
</dbReference>
<dbReference type="EMBL" id="CP059693">
    <property type="protein sequence ID" value="WDE13514.1"/>
    <property type="molecule type" value="Genomic_DNA"/>
</dbReference>
<evidence type="ECO:0000313" key="2">
    <source>
        <dbReference type="Proteomes" id="UP001215231"/>
    </source>
</evidence>
<accession>A0ABY7VIF5</accession>
<dbReference type="Proteomes" id="UP001215231">
    <property type="component" value="Chromosome"/>
</dbReference>
<sequence length="85" mass="10065">MNIVSEKKYSYLLMEEDNEWYLTYLTGGAFEVDICVKLNNEEINKLKETPEFVGNLVENFKTDSSLYEGRRIIPSVRPNRQRQRT</sequence>
<organism evidence="1 2">
    <name type="scientific">Thalassomonas haliotis</name>
    <dbReference type="NCBI Taxonomy" id="485448"/>
    <lineage>
        <taxon>Bacteria</taxon>
        <taxon>Pseudomonadati</taxon>
        <taxon>Pseudomonadota</taxon>
        <taxon>Gammaproteobacteria</taxon>
        <taxon>Alteromonadales</taxon>
        <taxon>Colwelliaceae</taxon>
        <taxon>Thalassomonas</taxon>
    </lineage>
</organism>
<keyword evidence="2" id="KW-1185">Reference proteome</keyword>